<evidence type="ECO:0000313" key="6">
    <source>
        <dbReference type="Ensembl" id="ENSOMEP00000001434.1"/>
    </source>
</evidence>
<dbReference type="GO" id="GO:0042162">
    <property type="term" value="F:telomeric DNA binding"/>
    <property type="evidence" value="ECO:0007669"/>
    <property type="project" value="TreeGrafter"/>
</dbReference>
<keyword evidence="2" id="KW-0539">Nucleus</keyword>
<dbReference type="Pfam" id="PF10374">
    <property type="entry name" value="EST1"/>
    <property type="match status" value="1"/>
</dbReference>
<dbReference type="InterPro" id="IPR018834">
    <property type="entry name" value="DNA/RNA-bd_Est1-type"/>
</dbReference>
<proteinExistence type="predicted"/>
<feature type="compositionally biased region" description="Polar residues" evidence="3">
    <location>
        <begin position="1078"/>
        <end position="1102"/>
    </location>
</feature>
<feature type="region of interest" description="Disordered" evidence="3">
    <location>
        <begin position="496"/>
        <end position="633"/>
    </location>
</feature>
<feature type="compositionally biased region" description="Basic and acidic residues" evidence="3">
    <location>
        <begin position="581"/>
        <end position="603"/>
    </location>
</feature>
<feature type="region of interest" description="Disordered" evidence="3">
    <location>
        <begin position="1071"/>
        <end position="1123"/>
    </location>
</feature>
<feature type="compositionally biased region" description="Low complexity" evidence="3">
    <location>
        <begin position="730"/>
        <end position="748"/>
    </location>
</feature>
<keyword evidence="1 2" id="KW-0866">Nonsense-mediated mRNA decay</keyword>
<dbReference type="Pfam" id="PF10373">
    <property type="entry name" value="EST1_DNA_bind"/>
    <property type="match status" value="1"/>
</dbReference>
<feature type="domain" description="Telomerase activating protein Est1-like N-terminal" evidence="5">
    <location>
        <begin position="54"/>
        <end position="167"/>
    </location>
</feature>
<dbReference type="InterPro" id="IPR045153">
    <property type="entry name" value="Est1/Ebs1-like"/>
</dbReference>
<protein>
    <recommendedName>
        <fullName evidence="2">Nonsense-mediated mRNA decay factor</fullName>
    </recommendedName>
</protein>
<dbReference type="SUPFAM" id="SSF48452">
    <property type="entry name" value="TPR-like"/>
    <property type="match status" value="1"/>
</dbReference>
<evidence type="ECO:0000256" key="1">
    <source>
        <dbReference type="ARBA" id="ARBA00023161"/>
    </source>
</evidence>
<dbReference type="InterPro" id="IPR011990">
    <property type="entry name" value="TPR-like_helical_dom_sf"/>
</dbReference>
<dbReference type="GO" id="GO:0000184">
    <property type="term" value="P:nuclear-transcribed mRNA catabolic process, nonsense-mediated decay"/>
    <property type="evidence" value="ECO:0007669"/>
    <property type="project" value="UniProtKB-KW"/>
</dbReference>
<dbReference type="PANTHER" id="PTHR15696:SF5">
    <property type="entry name" value="NONSENSE-MEDIATED MRNA DECAY FACTOR SMG7"/>
    <property type="match status" value="1"/>
</dbReference>
<reference evidence="6" key="2">
    <citation type="submission" date="2025-09" db="UniProtKB">
        <authorList>
            <consortium name="Ensembl"/>
        </authorList>
    </citation>
    <scope>IDENTIFICATION</scope>
</reference>
<dbReference type="GeneTree" id="ENSGT00940000158333"/>
<dbReference type="Gene3D" id="1.25.40.10">
    <property type="entry name" value="Tetratricopeptide repeat domain"/>
    <property type="match status" value="1"/>
</dbReference>
<evidence type="ECO:0000313" key="7">
    <source>
        <dbReference type="Proteomes" id="UP000261560"/>
    </source>
</evidence>
<dbReference type="PANTHER" id="PTHR15696">
    <property type="entry name" value="SMG-7 SUPPRESSOR WITH MORPHOLOGICAL EFFECT ON GENITALIA PROTEIN 7"/>
    <property type="match status" value="1"/>
</dbReference>
<feature type="compositionally biased region" description="Low complexity" evidence="3">
    <location>
        <begin position="877"/>
        <end position="891"/>
    </location>
</feature>
<dbReference type="GO" id="GO:0070034">
    <property type="term" value="F:telomerase RNA binding"/>
    <property type="evidence" value="ECO:0007669"/>
    <property type="project" value="TreeGrafter"/>
</dbReference>
<feature type="compositionally biased region" description="Polar residues" evidence="3">
    <location>
        <begin position="505"/>
        <end position="515"/>
    </location>
</feature>
<dbReference type="InterPro" id="IPR019458">
    <property type="entry name" value="Est1-like_N"/>
</dbReference>
<feature type="compositionally biased region" description="Basic and acidic residues" evidence="3">
    <location>
        <begin position="612"/>
        <end position="624"/>
    </location>
</feature>
<feature type="compositionally biased region" description="Pro residues" evidence="3">
    <location>
        <begin position="720"/>
        <end position="729"/>
    </location>
</feature>
<dbReference type="GO" id="GO:0005697">
    <property type="term" value="C:telomerase holoenzyme complex"/>
    <property type="evidence" value="ECO:0007669"/>
    <property type="project" value="TreeGrafter"/>
</dbReference>
<evidence type="ECO:0000256" key="3">
    <source>
        <dbReference type="SAM" id="MobiDB-lite"/>
    </source>
</evidence>
<keyword evidence="7" id="KW-1185">Reference proteome</keyword>
<evidence type="ECO:0000256" key="2">
    <source>
        <dbReference type="RuleBase" id="RU369098"/>
    </source>
</evidence>
<feature type="compositionally biased region" description="Polar residues" evidence="3">
    <location>
        <begin position="698"/>
        <end position="717"/>
    </location>
</feature>
<feature type="compositionally biased region" description="Basic and acidic residues" evidence="3">
    <location>
        <begin position="546"/>
        <end position="558"/>
    </location>
</feature>
<evidence type="ECO:0000259" key="5">
    <source>
        <dbReference type="Pfam" id="PF10374"/>
    </source>
</evidence>
<evidence type="ECO:0000259" key="4">
    <source>
        <dbReference type="Pfam" id="PF10373"/>
    </source>
</evidence>
<feature type="domain" description="DNA/RNA-binding" evidence="4">
    <location>
        <begin position="170"/>
        <end position="427"/>
    </location>
</feature>
<feature type="region of interest" description="Disordered" evidence="3">
    <location>
        <begin position="698"/>
        <end position="766"/>
    </location>
</feature>
<dbReference type="AlphaFoldDB" id="A0A3B3B8G8"/>
<organism evidence="6 7">
    <name type="scientific">Oryzias melastigma</name>
    <name type="common">Marine medaka</name>
    <dbReference type="NCBI Taxonomy" id="30732"/>
    <lineage>
        <taxon>Eukaryota</taxon>
        <taxon>Metazoa</taxon>
        <taxon>Chordata</taxon>
        <taxon>Craniata</taxon>
        <taxon>Vertebrata</taxon>
        <taxon>Euteleostomi</taxon>
        <taxon>Actinopterygii</taxon>
        <taxon>Neopterygii</taxon>
        <taxon>Teleostei</taxon>
        <taxon>Neoteleostei</taxon>
        <taxon>Acanthomorphata</taxon>
        <taxon>Ovalentaria</taxon>
        <taxon>Atherinomorphae</taxon>
        <taxon>Beloniformes</taxon>
        <taxon>Adrianichthyidae</taxon>
        <taxon>Oryziinae</taxon>
        <taxon>Oryzias</taxon>
    </lineage>
</organism>
<reference evidence="6" key="1">
    <citation type="submission" date="2025-08" db="UniProtKB">
        <authorList>
            <consortium name="Ensembl"/>
        </authorList>
    </citation>
    <scope>IDENTIFICATION</scope>
</reference>
<dbReference type="Ensembl" id="ENSOMET00000014182.1">
    <property type="protein sequence ID" value="ENSOMEP00000001434.1"/>
    <property type="gene ID" value="ENSOMEG00000002328.1"/>
</dbReference>
<comment type="subcellular location">
    <subcellularLocation>
        <location evidence="2">Nucleus</location>
    </subcellularLocation>
</comment>
<name>A0A3B3B8G8_ORYME</name>
<accession>A0A3B3B8G8</accession>
<comment type="function">
    <text evidence="2">Plays a role in nonsense-mediated mRNA decay.</text>
</comment>
<dbReference type="Proteomes" id="UP000261560">
    <property type="component" value="Unplaced"/>
</dbReference>
<sequence length="1123" mass="123823">MNLCAQILRQAEALKADMTDSKLGAAEVWTSRQALQDLYQKMLVTDLEYALDKKVEQDLWNHAFKNQITTLQSQAKNRANPNRSEVQANLSLFLEAASGFYTQLLQELCTVFNVDLPCRVRSSQLGIISNKQSGGGAIVTPQPSSCSYICQHCLVHLGDIARYRNQTSQAESYYRHAAQLVPSNGQPYNQLAILASSKGDHLTTIFYYCRSIAVKFPFPAASTNLQKALSKALESRDELKTKWSVSDFIKAFIKFHGHVYLTRSVEQLDALRQKLEEQFQRLILQKAFSSQQLVHISVINLFELHHLRDLTGDERSFSGEQQTCWFQLLGLFMSFLGLMCSRVLLNKNQGEEIMGECPLPAIKVSLDWLRLRPSIFQESAVEQRQHIWAWLVSILNSFQPREEDLSCPSAAPLPEEFELQGFLALRPALRCLDFTKGHQGILVDREGLPVHARHQRLASLGKWVCDTQPGLMQCHVSEDGLLVFLTDIPERAIEEPQEKEAPVLQESSNGEQNDGGSSGLKSVLSAGRTQSSWSDGGERPVVTFKENIKPREQSREPARTPVLKDASKERRDFLKANTGKIEPKRDGKRKSEVKKSTHDKPPDAGKQVKAQTELRKTPVSEVKKSPGTQTQTTCSSQFIPIHHPGAFPPLPSRPGFPPSAYVIPPPVAFPGLQVSPGFTFSPGVSVPGNFLQQAVHTQAGAQVQGGKQSHIPYSQQRPSVPGPITPGPPTSSQQALQLQVQAMSQQQSPTKPVHQVGLGKSPPHHPGLQQFMQVQDQPAQMWSQAALQKIPPLQVSPKQQPPFFMAPQDPLKLFEPPPQLSSVDNKFSDVKMSDFPWEPWMSDMRMKRPPPGVVCPEQEASVGPRGPPFESNQNRMESGPEPSSQSSSLLPIPGFPMQEFNQKSIFSQFYGKNLPPSSKPDTPMVQQEPSLYSLFEGTPWSPSLPASSGRCQLLLMELWSVFPEHMLPSDWQITPPPPVSLPTPPTPAACPRPPPLTATEACPSPTLGPLVPQTAGTAGEQTAGRQTRAVSLALTPPELMLGGGSWIMRSFYPPGTVSGFGLDYLPTAPPSTAPDTTWHQGGSTGSWTNQETPMEESSSTVLLDSLKVGGGTELHMGRGRSHK</sequence>
<feature type="region of interest" description="Disordered" evidence="3">
    <location>
        <begin position="851"/>
        <end position="891"/>
    </location>
</feature>
<feature type="compositionally biased region" description="Basic and acidic residues" evidence="3">
    <location>
        <begin position="565"/>
        <end position="574"/>
    </location>
</feature>